<reference evidence="1" key="1">
    <citation type="submission" date="2021-01" db="EMBL/GenBank/DDBJ databases">
        <authorList>
            <person name="Corre E."/>
            <person name="Pelletier E."/>
            <person name="Niang G."/>
            <person name="Scheremetjew M."/>
            <person name="Finn R."/>
            <person name="Kale V."/>
            <person name="Holt S."/>
            <person name="Cochrane G."/>
            <person name="Meng A."/>
            <person name="Brown T."/>
            <person name="Cohen L."/>
        </authorList>
    </citation>
    <scope>NUCLEOTIDE SEQUENCE</scope>
    <source>
        <strain evidence="1">379</strain>
    </source>
</reference>
<protein>
    <recommendedName>
        <fullName evidence="2">Prolyl 4-hydroxylase alpha subunit Fe(2+) 2OG dioxygenase domain-containing protein</fullName>
    </recommendedName>
</protein>
<dbReference type="EMBL" id="HBIR01047766">
    <property type="protein sequence ID" value="CAE0582398.1"/>
    <property type="molecule type" value="Transcribed_RNA"/>
</dbReference>
<gene>
    <name evidence="1" type="ORF">EHUX00137_LOCUS37325</name>
</gene>
<evidence type="ECO:0008006" key="2">
    <source>
        <dbReference type="Google" id="ProtNLM"/>
    </source>
</evidence>
<evidence type="ECO:0000313" key="1">
    <source>
        <dbReference type="EMBL" id="CAE0582398.1"/>
    </source>
</evidence>
<dbReference type="AlphaFoldDB" id="A0A7S3TGT4"/>
<proteinExistence type="predicted"/>
<sequence>MRLLCVLAVASAADPSTRQLAASPALFAAGSFFNASTAAALLETIKHECDFSQVGSAGRFACTLAVRTNAILNEFIAKFARTWGIRLRNVTKLVAVKFMPGCEEYPLHLDHANLTGVLYLNSASDGAGGEIRFPAANVSVQPAQGQLLTWRSFKEDESGKSVPDDAAKHMVSPLATDPAEPRYTLQMEVLLDDPGAVPRLPAVGVAHAQRRLTFAPLAVDDTTGESDVELLSATNVVGRSHMDTNVFGEAGGDLLQ</sequence>
<dbReference type="Gene3D" id="2.60.120.620">
    <property type="entry name" value="q2cbj1_9rhob like domain"/>
    <property type="match status" value="1"/>
</dbReference>
<organism evidence="1">
    <name type="scientific">Emiliania huxleyi</name>
    <name type="common">Coccolithophore</name>
    <name type="synonym">Pontosphaera huxleyi</name>
    <dbReference type="NCBI Taxonomy" id="2903"/>
    <lineage>
        <taxon>Eukaryota</taxon>
        <taxon>Haptista</taxon>
        <taxon>Haptophyta</taxon>
        <taxon>Prymnesiophyceae</taxon>
        <taxon>Isochrysidales</taxon>
        <taxon>Noelaerhabdaceae</taxon>
        <taxon>Emiliania</taxon>
    </lineage>
</organism>
<accession>A0A7S3TGT4</accession>
<name>A0A7S3TGT4_EMIHU</name>